<reference evidence="5" key="1">
    <citation type="submission" date="2021-01" db="EMBL/GenBank/DDBJ databases">
        <title>Whole genome shotgun sequence of Rhizocola hellebori NBRC 109834.</title>
        <authorList>
            <person name="Komaki H."/>
            <person name="Tamura T."/>
        </authorList>
    </citation>
    <scope>NUCLEOTIDE SEQUENCE</scope>
    <source>
        <strain evidence="5">NBRC 109834</strain>
    </source>
</reference>
<feature type="domain" description="Cyclic nucleotide-binding" evidence="4">
    <location>
        <begin position="18"/>
        <end position="138"/>
    </location>
</feature>
<dbReference type="SMART" id="SM00100">
    <property type="entry name" value="cNMP"/>
    <property type="match status" value="1"/>
</dbReference>
<dbReference type="CDD" id="cd00038">
    <property type="entry name" value="CAP_ED"/>
    <property type="match status" value="1"/>
</dbReference>
<dbReference type="PRINTS" id="PR00368">
    <property type="entry name" value="FADPNR"/>
</dbReference>
<dbReference type="Pfam" id="PF07992">
    <property type="entry name" value="Pyr_redox_2"/>
    <property type="match status" value="1"/>
</dbReference>
<dbReference type="InterPro" id="IPR018490">
    <property type="entry name" value="cNMP-bd_dom_sf"/>
</dbReference>
<gene>
    <name evidence="5" type="primary">trxB_1</name>
    <name evidence="5" type="ORF">Rhe02_09110</name>
</gene>
<evidence type="ECO:0000256" key="3">
    <source>
        <dbReference type="ARBA" id="ARBA00048132"/>
    </source>
</evidence>
<dbReference type="SUPFAM" id="SSF51905">
    <property type="entry name" value="FAD/NAD(P)-binding domain"/>
    <property type="match status" value="1"/>
</dbReference>
<evidence type="ECO:0000313" key="6">
    <source>
        <dbReference type="Proteomes" id="UP000612899"/>
    </source>
</evidence>
<comment type="catalytic activity">
    <reaction evidence="3">
        <text>[thioredoxin]-dithiol + NADP(+) = [thioredoxin]-disulfide + NADPH + H(+)</text>
        <dbReference type="Rhea" id="RHEA:20345"/>
        <dbReference type="Rhea" id="RHEA-COMP:10698"/>
        <dbReference type="Rhea" id="RHEA-COMP:10700"/>
        <dbReference type="ChEBI" id="CHEBI:15378"/>
        <dbReference type="ChEBI" id="CHEBI:29950"/>
        <dbReference type="ChEBI" id="CHEBI:50058"/>
        <dbReference type="ChEBI" id="CHEBI:57783"/>
        <dbReference type="ChEBI" id="CHEBI:58349"/>
        <dbReference type="EC" id="1.8.1.9"/>
    </reaction>
</comment>
<dbReference type="SUPFAM" id="SSF51206">
    <property type="entry name" value="cAMP-binding domain-like"/>
    <property type="match status" value="1"/>
</dbReference>
<dbReference type="CDD" id="cd00570">
    <property type="entry name" value="GST_N_family"/>
    <property type="match status" value="1"/>
</dbReference>
<evidence type="ECO:0000256" key="2">
    <source>
        <dbReference type="ARBA" id="ARBA00023002"/>
    </source>
</evidence>
<dbReference type="RefSeq" id="WP_203906771.1">
    <property type="nucleotide sequence ID" value="NZ_BONY01000004.1"/>
</dbReference>
<keyword evidence="6" id="KW-1185">Reference proteome</keyword>
<dbReference type="InterPro" id="IPR014710">
    <property type="entry name" value="RmlC-like_jellyroll"/>
</dbReference>
<accession>A0A8J3VCS1</accession>
<dbReference type="InterPro" id="IPR050097">
    <property type="entry name" value="Ferredoxin-NADP_redctase_2"/>
</dbReference>
<keyword evidence="1" id="KW-0285">Flavoprotein</keyword>
<dbReference type="InterPro" id="IPR023753">
    <property type="entry name" value="FAD/NAD-binding_dom"/>
</dbReference>
<organism evidence="5 6">
    <name type="scientific">Rhizocola hellebori</name>
    <dbReference type="NCBI Taxonomy" id="1392758"/>
    <lineage>
        <taxon>Bacteria</taxon>
        <taxon>Bacillati</taxon>
        <taxon>Actinomycetota</taxon>
        <taxon>Actinomycetes</taxon>
        <taxon>Micromonosporales</taxon>
        <taxon>Micromonosporaceae</taxon>
        <taxon>Rhizocola</taxon>
    </lineage>
</organism>
<comment type="caution">
    <text evidence="5">The sequence shown here is derived from an EMBL/GenBank/DDBJ whole genome shotgun (WGS) entry which is preliminary data.</text>
</comment>
<sequence length="561" mass="59157">MGKAALTPAAETPDRYGAYPRLSAEQIETLARHGNRRPTAAGDLLFHEGDPASDLHVILAGTVAVTEAYASPAERVIGLHGPGRFLGELNLLAGQPAFLTAVVREPGEVLSVSVDAVRALVAHDPALGDLILRAFLIRRSVLIEYGAGMRIIGSRYSPDARRIRDFAARNRLPYRWIDLEQDQIAETLLRQMNVSPQQTPVVILNGRRVLRNPSNAELAQAVGLSSLSIAGADFDLIVVGAGPAGLAAGVYAASEGLSVAVVEAISAGGQASTSSRIENYLGFPAGISGADLAERAVLQARKFGAHVEVPASVVTLGARDGNHLIGVQDGAEISCRTVLIATGARYRRLDVPGMPRLEKVSVFYAATLAEAQLCQRDPVVVVGGGNSAGQATVFLSGHAAQVHLLVRHDALDRDMSRYLADRIGELPNVTVHTNVEVRELAGEDALEEVVLADVHTGRESRLPARAMFVLIGADPCTPWLAGQLAMDRRGFLLTGSAVGSGAVDGIAQETPRRPFLLETSRLGVFAAGDVRSGSIKRVASAVGEGAMAVALIHQHLNPARS</sequence>
<dbReference type="AlphaFoldDB" id="A0A8J3VCS1"/>
<proteinExistence type="predicted"/>
<evidence type="ECO:0000259" key="4">
    <source>
        <dbReference type="PROSITE" id="PS50042"/>
    </source>
</evidence>
<dbReference type="PANTHER" id="PTHR48105">
    <property type="entry name" value="THIOREDOXIN REDUCTASE 1-RELATED-RELATED"/>
    <property type="match status" value="1"/>
</dbReference>
<keyword evidence="2" id="KW-0560">Oxidoreductase</keyword>
<dbReference type="PROSITE" id="PS50042">
    <property type="entry name" value="CNMP_BINDING_3"/>
    <property type="match status" value="1"/>
</dbReference>
<dbReference type="EMBL" id="BONY01000004">
    <property type="protein sequence ID" value="GIH02844.1"/>
    <property type="molecule type" value="Genomic_DNA"/>
</dbReference>
<dbReference type="Proteomes" id="UP000612899">
    <property type="component" value="Unassembled WGS sequence"/>
</dbReference>
<protein>
    <submittedName>
        <fullName evidence="5">Thioredoxin reductase</fullName>
    </submittedName>
</protein>
<name>A0A8J3VCS1_9ACTN</name>
<dbReference type="InterPro" id="IPR036188">
    <property type="entry name" value="FAD/NAD-bd_sf"/>
</dbReference>
<dbReference type="Pfam" id="PF00027">
    <property type="entry name" value="cNMP_binding"/>
    <property type="match status" value="1"/>
</dbReference>
<dbReference type="InterPro" id="IPR000595">
    <property type="entry name" value="cNMP-bd_dom"/>
</dbReference>
<evidence type="ECO:0000256" key="1">
    <source>
        <dbReference type="ARBA" id="ARBA00022630"/>
    </source>
</evidence>
<dbReference type="Gene3D" id="3.50.50.60">
    <property type="entry name" value="FAD/NAD(P)-binding domain"/>
    <property type="match status" value="2"/>
</dbReference>
<dbReference type="Gene3D" id="3.40.30.10">
    <property type="entry name" value="Glutaredoxin"/>
    <property type="match status" value="1"/>
</dbReference>
<evidence type="ECO:0000313" key="5">
    <source>
        <dbReference type="EMBL" id="GIH02844.1"/>
    </source>
</evidence>
<dbReference type="PRINTS" id="PR00469">
    <property type="entry name" value="PNDRDTASEII"/>
</dbReference>
<dbReference type="Gene3D" id="2.60.120.10">
    <property type="entry name" value="Jelly Rolls"/>
    <property type="match status" value="1"/>
</dbReference>
<dbReference type="GO" id="GO:0004791">
    <property type="term" value="F:thioredoxin-disulfide reductase (NADPH) activity"/>
    <property type="evidence" value="ECO:0007669"/>
    <property type="project" value="UniProtKB-EC"/>
</dbReference>